<name>X1F1L5_9ZZZZ</name>
<accession>X1F1L5</accession>
<proteinExistence type="predicted"/>
<reference evidence="1" key="1">
    <citation type="journal article" date="2014" name="Front. Microbiol.">
        <title>High frequency of phylogenetically diverse reductive dehalogenase-homologous genes in deep subseafloor sedimentary metagenomes.</title>
        <authorList>
            <person name="Kawai M."/>
            <person name="Futagami T."/>
            <person name="Toyoda A."/>
            <person name="Takaki Y."/>
            <person name="Nishi S."/>
            <person name="Hori S."/>
            <person name="Arai W."/>
            <person name="Tsubouchi T."/>
            <person name="Morono Y."/>
            <person name="Uchiyama I."/>
            <person name="Ito T."/>
            <person name="Fujiyama A."/>
            <person name="Inagaki F."/>
            <person name="Takami H."/>
        </authorList>
    </citation>
    <scope>NUCLEOTIDE SEQUENCE</scope>
    <source>
        <strain evidence="1">Expedition CK06-06</strain>
    </source>
</reference>
<protein>
    <submittedName>
        <fullName evidence="1">Uncharacterized protein</fullName>
    </submittedName>
</protein>
<dbReference type="AlphaFoldDB" id="X1F1L5"/>
<dbReference type="EMBL" id="BART01030148">
    <property type="protein sequence ID" value="GAH14713.1"/>
    <property type="molecule type" value="Genomic_DNA"/>
</dbReference>
<sequence>MRGDNLKFDKELICLYCGRKYKIGINDKFCSHPCLNWYNVFKKNKREHLKDRIRKILKDNNISKEEL</sequence>
<comment type="caution">
    <text evidence="1">The sequence shown here is derived from an EMBL/GenBank/DDBJ whole genome shotgun (WGS) entry which is preliminary data.</text>
</comment>
<evidence type="ECO:0000313" key="1">
    <source>
        <dbReference type="EMBL" id="GAH14713.1"/>
    </source>
</evidence>
<gene>
    <name evidence="1" type="ORF">S01H4_52715</name>
</gene>
<organism evidence="1">
    <name type="scientific">marine sediment metagenome</name>
    <dbReference type="NCBI Taxonomy" id="412755"/>
    <lineage>
        <taxon>unclassified sequences</taxon>
        <taxon>metagenomes</taxon>
        <taxon>ecological metagenomes</taxon>
    </lineage>
</organism>